<sequence>MGQSISERSSPIQDVFAHEVVRSGFDRVLRTIRRYLGMDVAFISHFRIHDRVFEHVDADGPAPIAPQQALSLEEGYCLKVVRGELPECIPDTAEVPAAMCIPATTAIPIGSHLSVPIRLENGEIYGTLCCFSYMSDRSLGPREMKMMHAFAEVLAGRIDEAAAAEKLKQRESARLRLAMAAGTPRMVYQPIHEVADRSVAGVECLARFDIEPKRGPDKWFEAAGQVGMGEELELRAILNALPALERLALPAFLGLNTSPELVLSGRLGPVLEGLDLSRVVLEITEHATVVDYGALAQALGPMREKGLRLAVDDAGAGFASMRHILNLQPNIIKLDMSLTRDIDTDGARRALAKGLISFAHEIGSSITAEGVETESEFEMLRRLGVDRAQGYFLSRPMPIEEVPRAAANA</sequence>
<dbReference type="PANTHER" id="PTHR33121">
    <property type="entry name" value="CYCLIC DI-GMP PHOSPHODIESTERASE PDEF"/>
    <property type="match status" value="1"/>
</dbReference>
<dbReference type="InterPro" id="IPR035919">
    <property type="entry name" value="EAL_sf"/>
</dbReference>
<dbReference type="EMBL" id="CP002026">
    <property type="protein sequence ID" value="ADH91238.1"/>
    <property type="molecule type" value="Genomic_DNA"/>
</dbReference>
<dbReference type="Pfam" id="PF01590">
    <property type="entry name" value="GAF"/>
    <property type="match status" value="1"/>
</dbReference>
<dbReference type="Proteomes" id="UP000006633">
    <property type="component" value="Chromosome"/>
</dbReference>
<evidence type="ECO:0000313" key="3">
    <source>
        <dbReference type="Proteomes" id="UP000006633"/>
    </source>
</evidence>
<dbReference type="SMART" id="SM00065">
    <property type="entry name" value="GAF"/>
    <property type="match status" value="1"/>
</dbReference>
<dbReference type="STRING" id="639283.Snov_3968"/>
<dbReference type="Gene3D" id="3.30.450.40">
    <property type="match status" value="1"/>
</dbReference>
<reference evidence="2 3" key="1">
    <citation type="journal article" date="2012" name="Stand. Genomic Sci.">
        <title>Complete genome sequence of the facultatively chemolithoautotrophic and methylotrophic alpha Proteobacterium Starkeya novella type strain (ATCC 8093(T)).</title>
        <authorList>
            <person name="Kappler U."/>
            <person name="Davenport K."/>
            <person name="Beatson S."/>
            <person name="Lucas S."/>
            <person name="Lapidus A."/>
            <person name="Copeland A."/>
            <person name="Berry K.W."/>
            <person name="Glavina Del Rio T."/>
            <person name="Hammon N."/>
            <person name="Dalin E."/>
            <person name="Tice H."/>
            <person name="Pitluck S."/>
            <person name="Richardson P."/>
            <person name="Bruce D."/>
            <person name="Goodwin L.A."/>
            <person name="Han C."/>
            <person name="Tapia R."/>
            <person name="Detter J.C."/>
            <person name="Chang Y.J."/>
            <person name="Jeffries C.D."/>
            <person name="Land M."/>
            <person name="Hauser L."/>
            <person name="Kyrpides N.C."/>
            <person name="Goker M."/>
            <person name="Ivanova N."/>
            <person name="Klenk H.P."/>
            <person name="Woyke T."/>
        </authorList>
    </citation>
    <scope>NUCLEOTIDE SEQUENCE [LARGE SCALE GENOMIC DNA]</scope>
    <source>
        <strain evidence="3">ATCC 8093 / DSM 506 / JCM 20403 / CCM 1077 / IAM 12100 / NBRC 12443 / NCIMB 10456</strain>
    </source>
</reference>
<dbReference type="OrthoDB" id="9814202at2"/>
<dbReference type="Gene3D" id="3.20.20.450">
    <property type="entry name" value="EAL domain"/>
    <property type="match status" value="1"/>
</dbReference>
<gene>
    <name evidence="2" type="ordered locus">Snov_3968</name>
</gene>
<dbReference type="PANTHER" id="PTHR33121:SF70">
    <property type="entry name" value="SIGNALING PROTEIN YKOW"/>
    <property type="match status" value="1"/>
</dbReference>
<dbReference type="InterPro" id="IPR001633">
    <property type="entry name" value="EAL_dom"/>
</dbReference>
<evidence type="ECO:0000313" key="2">
    <source>
        <dbReference type="EMBL" id="ADH91238.1"/>
    </source>
</evidence>
<keyword evidence="3" id="KW-1185">Reference proteome</keyword>
<protein>
    <submittedName>
        <fullName evidence="2">Diguanylate phosphodiesterase with GAF sensor(S)</fullName>
    </submittedName>
</protein>
<dbReference type="SMART" id="SM00052">
    <property type="entry name" value="EAL"/>
    <property type="match status" value="1"/>
</dbReference>
<feature type="domain" description="EAL" evidence="1">
    <location>
        <begin position="168"/>
        <end position="409"/>
    </location>
</feature>
<dbReference type="KEGG" id="sno:Snov_3968"/>
<dbReference type="AlphaFoldDB" id="D6ZZP3"/>
<dbReference type="GO" id="GO:0071111">
    <property type="term" value="F:cyclic-guanylate-specific phosphodiesterase activity"/>
    <property type="evidence" value="ECO:0007669"/>
    <property type="project" value="InterPro"/>
</dbReference>
<accession>D6ZZP3</accession>
<dbReference type="InterPro" id="IPR003018">
    <property type="entry name" value="GAF"/>
</dbReference>
<dbReference type="eggNOG" id="COG2203">
    <property type="taxonomic scope" value="Bacteria"/>
</dbReference>
<dbReference type="HOGENOM" id="CLU_000445_145_0_5"/>
<dbReference type="CDD" id="cd01948">
    <property type="entry name" value="EAL"/>
    <property type="match status" value="1"/>
</dbReference>
<name>D6ZZP3_ANCN5</name>
<dbReference type="PROSITE" id="PS50883">
    <property type="entry name" value="EAL"/>
    <property type="match status" value="1"/>
</dbReference>
<dbReference type="SUPFAM" id="SSF55781">
    <property type="entry name" value="GAF domain-like"/>
    <property type="match status" value="1"/>
</dbReference>
<dbReference type="SUPFAM" id="SSF141868">
    <property type="entry name" value="EAL domain-like"/>
    <property type="match status" value="1"/>
</dbReference>
<proteinExistence type="predicted"/>
<organism evidence="2 3">
    <name type="scientific">Ancylobacter novellus (strain ATCC 8093 / DSM 506 / JCM 20403 / CCM 1077 / IAM 12100 / NBRC 12443 / NCIMB 10456)</name>
    <name type="common">Starkeya novella</name>
    <dbReference type="NCBI Taxonomy" id="639283"/>
    <lineage>
        <taxon>Bacteria</taxon>
        <taxon>Pseudomonadati</taxon>
        <taxon>Pseudomonadota</taxon>
        <taxon>Alphaproteobacteria</taxon>
        <taxon>Hyphomicrobiales</taxon>
        <taxon>Xanthobacteraceae</taxon>
        <taxon>Ancylobacter</taxon>
    </lineage>
</organism>
<evidence type="ECO:0000259" key="1">
    <source>
        <dbReference type="PROSITE" id="PS50883"/>
    </source>
</evidence>
<dbReference type="RefSeq" id="WP_013168739.1">
    <property type="nucleotide sequence ID" value="NC_014217.1"/>
</dbReference>
<dbReference type="InterPro" id="IPR029016">
    <property type="entry name" value="GAF-like_dom_sf"/>
</dbReference>
<dbReference type="InterPro" id="IPR050706">
    <property type="entry name" value="Cyclic-di-GMP_PDE-like"/>
</dbReference>
<dbReference type="eggNOG" id="COG2200">
    <property type="taxonomic scope" value="Bacteria"/>
</dbReference>
<dbReference type="Pfam" id="PF00563">
    <property type="entry name" value="EAL"/>
    <property type="match status" value="1"/>
</dbReference>